<comment type="subcellular location">
    <subcellularLocation>
        <location evidence="1">Membrane</location>
        <topology evidence="1">Multi-pass membrane protein</topology>
    </subcellularLocation>
</comment>
<evidence type="ECO:0000256" key="2">
    <source>
        <dbReference type="ARBA" id="ARBA00007602"/>
    </source>
</evidence>
<keyword evidence="4 12" id="KW-0812">Transmembrane</keyword>
<gene>
    <name evidence="13" type="ORF">G9U52_00070</name>
</gene>
<dbReference type="PIRSF" id="PIRSF036659">
    <property type="entry name" value="BdbC"/>
    <property type="match status" value="1"/>
</dbReference>
<proteinExistence type="inferred from homology"/>
<dbReference type="RefSeq" id="WP_166144350.1">
    <property type="nucleotide sequence ID" value="NZ_JAAOIW010000001.1"/>
</dbReference>
<keyword evidence="8 12" id="KW-0472">Membrane</keyword>
<dbReference type="InterPro" id="IPR003752">
    <property type="entry name" value="DiS_bond_form_DsbB/BdbC"/>
</dbReference>
<dbReference type="EMBL" id="JAAOIW010000001">
    <property type="protein sequence ID" value="NHN28218.1"/>
    <property type="molecule type" value="Genomic_DNA"/>
</dbReference>
<organism evidence="13 14">
    <name type="scientific">Paenibacillus agricola</name>
    <dbReference type="NCBI Taxonomy" id="2716264"/>
    <lineage>
        <taxon>Bacteria</taxon>
        <taxon>Bacillati</taxon>
        <taxon>Bacillota</taxon>
        <taxon>Bacilli</taxon>
        <taxon>Bacillales</taxon>
        <taxon>Paenibacillaceae</taxon>
        <taxon>Paenibacillus</taxon>
    </lineage>
</organism>
<feature type="transmembrane region" description="Helical" evidence="12">
    <location>
        <begin position="12"/>
        <end position="33"/>
    </location>
</feature>
<keyword evidence="9" id="KW-1015">Disulfide bond</keyword>
<evidence type="ECO:0000256" key="11">
    <source>
        <dbReference type="ARBA" id="ARBA00023284"/>
    </source>
</evidence>
<keyword evidence="11" id="KW-0676">Redox-active center</keyword>
<keyword evidence="10" id="KW-0143">Chaperone</keyword>
<sequence>MQTVKQKLNLLDYTLYLAWVVSVVATLGSLYFSEIMGYIPCELCWYQRIMMYPLSLILGIAAYTNEKNLKKYILPMSVVGGCISLFHYLEQKVPYLATIKPCTRGVPCNVDYINWFGFVTIPFLALIAFILITLLMAWTRPNGARSDG</sequence>
<keyword evidence="14" id="KW-1185">Reference proteome</keyword>
<dbReference type="Gene3D" id="1.20.1550.10">
    <property type="entry name" value="DsbB-like"/>
    <property type="match status" value="1"/>
</dbReference>
<dbReference type="InterPro" id="IPR023380">
    <property type="entry name" value="DsbB-like_sf"/>
</dbReference>
<evidence type="ECO:0000313" key="13">
    <source>
        <dbReference type="EMBL" id="NHN28218.1"/>
    </source>
</evidence>
<evidence type="ECO:0000256" key="10">
    <source>
        <dbReference type="ARBA" id="ARBA00023186"/>
    </source>
</evidence>
<feature type="transmembrane region" description="Helical" evidence="12">
    <location>
        <begin position="72"/>
        <end position="89"/>
    </location>
</feature>
<protein>
    <submittedName>
        <fullName evidence="13">Disulfide bond formation protein B</fullName>
    </submittedName>
</protein>
<dbReference type="HAMAP" id="MF_00287">
    <property type="entry name" value="BdbC"/>
    <property type="match status" value="1"/>
</dbReference>
<dbReference type="PANTHER" id="PTHR43469:SF1">
    <property type="entry name" value="SPBETA PROPHAGE-DERIVED DISULFIDE BOND FORMATION PROTEIN B"/>
    <property type="match status" value="1"/>
</dbReference>
<evidence type="ECO:0000256" key="4">
    <source>
        <dbReference type="ARBA" id="ARBA00022692"/>
    </source>
</evidence>
<evidence type="ECO:0000256" key="3">
    <source>
        <dbReference type="ARBA" id="ARBA00022448"/>
    </source>
</evidence>
<comment type="similarity">
    <text evidence="2">Belongs to the DsbB family. BdbC subfamily.</text>
</comment>
<evidence type="ECO:0000256" key="12">
    <source>
        <dbReference type="SAM" id="Phobius"/>
    </source>
</evidence>
<keyword evidence="6 12" id="KW-1133">Transmembrane helix</keyword>
<keyword evidence="3" id="KW-0813">Transport</keyword>
<feature type="transmembrane region" description="Helical" evidence="12">
    <location>
        <begin position="45"/>
        <end position="65"/>
    </location>
</feature>
<dbReference type="PANTHER" id="PTHR43469">
    <property type="entry name" value="DISULFIDE FORMATION PROTEIN-RELATED"/>
    <property type="match status" value="1"/>
</dbReference>
<comment type="caution">
    <text evidence="13">The sequence shown here is derived from an EMBL/GenBank/DDBJ whole genome shotgun (WGS) entry which is preliminary data.</text>
</comment>
<dbReference type="NCBIfam" id="NF002849">
    <property type="entry name" value="PRK03113.1"/>
    <property type="match status" value="1"/>
</dbReference>
<name>A0ABX0IXQ4_9BACL</name>
<dbReference type="Pfam" id="PF02600">
    <property type="entry name" value="DsbB"/>
    <property type="match status" value="1"/>
</dbReference>
<evidence type="ECO:0000256" key="5">
    <source>
        <dbReference type="ARBA" id="ARBA00022982"/>
    </source>
</evidence>
<dbReference type="InterPro" id="IPR012187">
    <property type="entry name" value="Disulphide_bond_form_BdbC"/>
</dbReference>
<reference evidence="13" key="1">
    <citation type="submission" date="2020-03" db="EMBL/GenBank/DDBJ databases">
        <title>Draft sequencing of Paenibacilllus sp. S3N08.</title>
        <authorList>
            <person name="Kim D.-U."/>
        </authorList>
    </citation>
    <scope>NUCLEOTIDE SEQUENCE</scope>
    <source>
        <strain evidence="13">S3N08</strain>
    </source>
</reference>
<evidence type="ECO:0000256" key="1">
    <source>
        <dbReference type="ARBA" id="ARBA00004141"/>
    </source>
</evidence>
<evidence type="ECO:0000313" key="14">
    <source>
        <dbReference type="Proteomes" id="UP001165962"/>
    </source>
</evidence>
<dbReference type="SUPFAM" id="SSF158442">
    <property type="entry name" value="DsbB-like"/>
    <property type="match status" value="1"/>
</dbReference>
<evidence type="ECO:0000256" key="6">
    <source>
        <dbReference type="ARBA" id="ARBA00022989"/>
    </source>
</evidence>
<dbReference type="Proteomes" id="UP001165962">
    <property type="component" value="Unassembled WGS sequence"/>
</dbReference>
<evidence type="ECO:0000256" key="9">
    <source>
        <dbReference type="ARBA" id="ARBA00023157"/>
    </source>
</evidence>
<feature type="transmembrane region" description="Helical" evidence="12">
    <location>
        <begin position="115"/>
        <end position="138"/>
    </location>
</feature>
<keyword evidence="7" id="KW-0560">Oxidoreductase</keyword>
<evidence type="ECO:0000256" key="7">
    <source>
        <dbReference type="ARBA" id="ARBA00023002"/>
    </source>
</evidence>
<evidence type="ECO:0000256" key="8">
    <source>
        <dbReference type="ARBA" id="ARBA00023136"/>
    </source>
</evidence>
<keyword evidence="5" id="KW-0249">Electron transport</keyword>
<accession>A0ABX0IXQ4</accession>